<dbReference type="VEuPathDB" id="FungiDB:H257_02759"/>
<dbReference type="AlphaFoldDB" id="W4H2X2"/>
<gene>
    <name evidence="2" type="ORF">H257_02759</name>
</gene>
<sequence>MPSPQRMGLSRQYSKEKLLEASADVISGTLLSKQASVKYAIPQRTIQKYVAILRLGQSAPERQRPGPKPVMPAASSSDTPVATVYEAHPVAASPVAASPLLVL</sequence>
<dbReference type="RefSeq" id="XP_009824852.1">
    <property type="nucleotide sequence ID" value="XM_009826550.1"/>
</dbReference>
<dbReference type="Gene3D" id="1.10.10.60">
    <property type="entry name" value="Homeodomain-like"/>
    <property type="match status" value="1"/>
</dbReference>
<protein>
    <recommendedName>
        <fullName evidence="3">HTH psq-type domain-containing protein</fullName>
    </recommendedName>
</protein>
<accession>W4H2X2</accession>
<dbReference type="GeneID" id="20804755"/>
<dbReference type="EMBL" id="KI913117">
    <property type="protein sequence ID" value="ETV86380.1"/>
    <property type="molecule type" value="Genomic_DNA"/>
</dbReference>
<organism evidence="2">
    <name type="scientific">Aphanomyces astaci</name>
    <name type="common">Crayfish plague agent</name>
    <dbReference type="NCBI Taxonomy" id="112090"/>
    <lineage>
        <taxon>Eukaryota</taxon>
        <taxon>Sar</taxon>
        <taxon>Stramenopiles</taxon>
        <taxon>Oomycota</taxon>
        <taxon>Saprolegniomycetes</taxon>
        <taxon>Saprolegniales</taxon>
        <taxon>Verrucalvaceae</taxon>
        <taxon>Aphanomyces</taxon>
    </lineage>
</organism>
<evidence type="ECO:0008006" key="3">
    <source>
        <dbReference type="Google" id="ProtNLM"/>
    </source>
</evidence>
<evidence type="ECO:0000256" key="1">
    <source>
        <dbReference type="SAM" id="MobiDB-lite"/>
    </source>
</evidence>
<proteinExistence type="predicted"/>
<evidence type="ECO:0000313" key="2">
    <source>
        <dbReference type="EMBL" id="ETV86380.1"/>
    </source>
</evidence>
<name>W4H2X2_APHAT</name>
<reference evidence="2" key="1">
    <citation type="submission" date="2013-12" db="EMBL/GenBank/DDBJ databases">
        <title>The Genome Sequence of Aphanomyces astaci APO3.</title>
        <authorList>
            <consortium name="The Broad Institute Genomics Platform"/>
            <person name="Russ C."/>
            <person name="Tyler B."/>
            <person name="van West P."/>
            <person name="Dieguez-Uribeondo J."/>
            <person name="Young S.K."/>
            <person name="Zeng Q."/>
            <person name="Gargeya S."/>
            <person name="Fitzgerald M."/>
            <person name="Abouelleil A."/>
            <person name="Alvarado L."/>
            <person name="Chapman S.B."/>
            <person name="Gainer-Dewar J."/>
            <person name="Goldberg J."/>
            <person name="Griggs A."/>
            <person name="Gujja S."/>
            <person name="Hansen M."/>
            <person name="Howarth C."/>
            <person name="Imamovic A."/>
            <person name="Ireland A."/>
            <person name="Larimer J."/>
            <person name="McCowan C."/>
            <person name="Murphy C."/>
            <person name="Pearson M."/>
            <person name="Poon T.W."/>
            <person name="Priest M."/>
            <person name="Roberts A."/>
            <person name="Saif S."/>
            <person name="Shea T."/>
            <person name="Sykes S."/>
            <person name="Wortman J."/>
            <person name="Nusbaum C."/>
            <person name="Birren B."/>
        </authorList>
    </citation>
    <scope>NUCLEOTIDE SEQUENCE [LARGE SCALE GENOMIC DNA]</scope>
    <source>
        <strain evidence="2">APO3</strain>
    </source>
</reference>
<feature type="region of interest" description="Disordered" evidence="1">
    <location>
        <begin position="57"/>
        <end position="76"/>
    </location>
</feature>